<comment type="caution">
    <text evidence="7">The sequence shown here is derived from an EMBL/GenBank/DDBJ whole genome shotgun (WGS) entry which is preliminary data.</text>
</comment>
<feature type="transmembrane region" description="Helical" evidence="6">
    <location>
        <begin position="220"/>
        <end position="239"/>
    </location>
</feature>
<comment type="subcellular location">
    <subcellularLocation>
        <location evidence="1">Membrane</location>
        <topology evidence="1">Multi-pass membrane protein</topology>
    </subcellularLocation>
</comment>
<evidence type="ECO:0000256" key="4">
    <source>
        <dbReference type="ARBA" id="ARBA00022989"/>
    </source>
</evidence>
<accession>A0A4R0GZY3</accession>
<dbReference type="SUPFAM" id="SSF103473">
    <property type="entry name" value="MFS general substrate transporter"/>
    <property type="match status" value="1"/>
</dbReference>
<dbReference type="EMBL" id="SJJZ01000004">
    <property type="protein sequence ID" value="TCC03707.1"/>
    <property type="molecule type" value="Genomic_DNA"/>
</dbReference>
<name>A0A4R0GZY3_9ACTN</name>
<evidence type="ECO:0000256" key="1">
    <source>
        <dbReference type="ARBA" id="ARBA00004141"/>
    </source>
</evidence>
<dbReference type="Pfam" id="PF07690">
    <property type="entry name" value="MFS_1"/>
    <property type="match status" value="1"/>
</dbReference>
<dbReference type="AlphaFoldDB" id="A0A4R0GZY3"/>
<protein>
    <submittedName>
        <fullName evidence="7">MFS transporter</fullName>
    </submittedName>
</protein>
<dbReference type="Proteomes" id="UP000292346">
    <property type="component" value="Unassembled WGS sequence"/>
</dbReference>
<dbReference type="GO" id="GO:0015112">
    <property type="term" value="F:nitrate transmembrane transporter activity"/>
    <property type="evidence" value="ECO:0007669"/>
    <property type="project" value="InterPro"/>
</dbReference>
<keyword evidence="8" id="KW-1185">Reference proteome</keyword>
<feature type="transmembrane region" description="Helical" evidence="6">
    <location>
        <begin position="348"/>
        <end position="370"/>
    </location>
</feature>
<evidence type="ECO:0000256" key="3">
    <source>
        <dbReference type="ARBA" id="ARBA00022692"/>
    </source>
</evidence>
<organism evidence="7 8">
    <name type="scientific">Kribbella soli</name>
    <dbReference type="NCBI Taxonomy" id="1124743"/>
    <lineage>
        <taxon>Bacteria</taxon>
        <taxon>Bacillati</taxon>
        <taxon>Actinomycetota</taxon>
        <taxon>Actinomycetes</taxon>
        <taxon>Propionibacteriales</taxon>
        <taxon>Kribbellaceae</taxon>
        <taxon>Kribbella</taxon>
    </lineage>
</organism>
<keyword evidence="4 6" id="KW-1133">Transmembrane helix</keyword>
<feature type="transmembrane region" description="Helical" evidence="6">
    <location>
        <begin position="260"/>
        <end position="285"/>
    </location>
</feature>
<feature type="transmembrane region" description="Helical" evidence="6">
    <location>
        <begin position="391"/>
        <end position="408"/>
    </location>
</feature>
<dbReference type="InterPro" id="IPR011701">
    <property type="entry name" value="MFS"/>
</dbReference>
<dbReference type="OrthoDB" id="9771451at2"/>
<dbReference type="CDD" id="cd17341">
    <property type="entry name" value="MFS_NRT2_like"/>
    <property type="match status" value="1"/>
</dbReference>
<keyword evidence="3 6" id="KW-0812">Transmembrane</keyword>
<feature type="transmembrane region" description="Helical" evidence="6">
    <location>
        <begin position="291"/>
        <end position="308"/>
    </location>
</feature>
<dbReference type="InterPro" id="IPR044772">
    <property type="entry name" value="NO3_transporter"/>
</dbReference>
<comment type="similarity">
    <text evidence="2">Belongs to the major facilitator superfamily. Nitrate/nitrite porter (TC 2.A.1.8) family.</text>
</comment>
<dbReference type="RefSeq" id="WP_131344303.1">
    <property type="nucleotide sequence ID" value="NZ_SJJZ01000004.1"/>
</dbReference>
<evidence type="ECO:0000313" key="8">
    <source>
        <dbReference type="Proteomes" id="UP000292346"/>
    </source>
</evidence>
<dbReference type="InterPro" id="IPR036259">
    <property type="entry name" value="MFS_trans_sf"/>
</dbReference>
<evidence type="ECO:0000256" key="2">
    <source>
        <dbReference type="ARBA" id="ARBA00008432"/>
    </source>
</evidence>
<feature type="transmembrane region" description="Helical" evidence="6">
    <location>
        <begin position="320"/>
        <end position="342"/>
    </location>
</feature>
<gene>
    <name evidence="7" type="ORF">E0H45_31775</name>
</gene>
<dbReference type="GO" id="GO:0016020">
    <property type="term" value="C:membrane"/>
    <property type="evidence" value="ECO:0007669"/>
    <property type="project" value="UniProtKB-SubCell"/>
</dbReference>
<dbReference type="PANTHER" id="PTHR23515">
    <property type="entry name" value="HIGH-AFFINITY NITRATE TRANSPORTER 2.3"/>
    <property type="match status" value="1"/>
</dbReference>
<feature type="transmembrane region" description="Helical" evidence="6">
    <location>
        <begin position="123"/>
        <end position="143"/>
    </location>
</feature>
<keyword evidence="5 6" id="KW-0472">Membrane</keyword>
<evidence type="ECO:0000256" key="5">
    <source>
        <dbReference type="ARBA" id="ARBA00023136"/>
    </source>
</evidence>
<feature type="transmembrane region" description="Helical" evidence="6">
    <location>
        <begin position="149"/>
        <end position="167"/>
    </location>
</feature>
<feature type="transmembrane region" description="Helical" evidence="6">
    <location>
        <begin position="57"/>
        <end position="81"/>
    </location>
</feature>
<sequence>MTLDARQAAVATRGQGDGSGAVGTVEAPRRGRWIDVWDPEDAAFWGDKGRALARRNLWPSIFAEFLGFSVWQLWSIVVVSMPRAGFTYSTDQLFWLVALPSLVGATLRLPYTFAVPRFGGRNWTIFSALLLLIPTAGLSYFMTQPDTQFWVMALVAATAGVGGGNFASSMTNISFFYPEKEKGFALGVNAAGGNLGVAVVQLLVPIVIVAGAGLTLNRAGLMWLPLIVLAAFWAWKAMANLSVANSSFRTSIAAAKRPHTWVISFLYIGTFGSFIGFGAAFPLLIKTTFPDITPAHFAFLGALVGSVARPFGGKLSDKVGGAWVTVCSFVVMGLGILSAVVSLKSESFPAFLSSFLVLFVASGIANGSTYRMIPAVFRLTTPDDPGRARREAAACIGIASAVGAYGGFLVPRGFAMSTSNFGSLIPALYVFCGFYVVCLAVTYFCYLRKGGPLTRERV</sequence>
<evidence type="ECO:0000313" key="7">
    <source>
        <dbReference type="EMBL" id="TCC03707.1"/>
    </source>
</evidence>
<dbReference type="Gene3D" id="1.20.1250.20">
    <property type="entry name" value="MFS general substrate transporter like domains"/>
    <property type="match status" value="1"/>
</dbReference>
<feature type="transmembrane region" description="Helical" evidence="6">
    <location>
        <begin position="188"/>
        <end position="214"/>
    </location>
</feature>
<feature type="transmembrane region" description="Helical" evidence="6">
    <location>
        <begin position="93"/>
        <end position="111"/>
    </location>
</feature>
<evidence type="ECO:0000256" key="6">
    <source>
        <dbReference type="SAM" id="Phobius"/>
    </source>
</evidence>
<reference evidence="7 8" key="1">
    <citation type="submission" date="2019-02" db="EMBL/GenBank/DDBJ databases">
        <title>Kribbella capetownensis sp. nov. and Kribbella speibonae sp. nov., isolated from soil.</title>
        <authorList>
            <person name="Curtis S.M."/>
            <person name="Norton I."/>
            <person name="Everest G.J."/>
            <person name="Meyers P.R."/>
        </authorList>
    </citation>
    <scope>NUCLEOTIDE SEQUENCE [LARGE SCALE GENOMIC DNA]</scope>
    <source>
        <strain evidence="7 8">KCTC 29219</strain>
    </source>
</reference>
<proteinExistence type="inferred from homology"/>
<feature type="transmembrane region" description="Helical" evidence="6">
    <location>
        <begin position="428"/>
        <end position="447"/>
    </location>
</feature>